<feature type="compositionally biased region" description="Acidic residues" evidence="1">
    <location>
        <begin position="83"/>
        <end position="96"/>
    </location>
</feature>
<dbReference type="OrthoDB" id="6115758at2759"/>
<evidence type="ECO:0000313" key="2">
    <source>
        <dbReference type="EnsemblMetazoa" id="XP_038064617.1"/>
    </source>
</evidence>
<feature type="compositionally biased region" description="Basic and acidic residues" evidence="1">
    <location>
        <begin position="33"/>
        <end position="47"/>
    </location>
</feature>
<name>A0A914ALJ2_PATMI</name>
<feature type="region of interest" description="Disordered" evidence="1">
    <location>
        <begin position="77"/>
        <end position="109"/>
    </location>
</feature>
<organism evidence="2 3">
    <name type="scientific">Patiria miniata</name>
    <name type="common">Bat star</name>
    <name type="synonym">Asterina miniata</name>
    <dbReference type="NCBI Taxonomy" id="46514"/>
    <lineage>
        <taxon>Eukaryota</taxon>
        <taxon>Metazoa</taxon>
        <taxon>Echinodermata</taxon>
        <taxon>Eleutherozoa</taxon>
        <taxon>Asterozoa</taxon>
        <taxon>Asteroidea</taxon>
        <taxon>Valvatacea</taxon>
        <taxon>Valvatida</taxon>
        <taxon>Asterinidae</taxon>
        <taxon>Patiria</taxon>
    </lineage>
</organism>
<dbReference type="EnsemblMetazoa" id="XM_038208697.1">
    <property type="protein sequence ID" value="XP_038064625.1"/>
    <property type="gene ID" value="LOC119735008"/>
</dbReference>
<proteinExistence type="predicted"/>
<dbReference type="Proteomes" id="UP000887568">
    <property type="component" value="Unplaced"/>
</dbReference>
<evidence type="ECO:0000256" key="1">
    <source>
        <dbReference type="SAM" id="MobiDB-lite"/>
    </source>
</evidence>
<sequence length="1280" mass="145135">MDEDSSDISAAQLAAIQKKGQFNRSISLALSAKKSEDSKPPQDDGTRTPDISATTKCPGLEACIKSTVNFEHKAQTDATTLGEDLEDVQSSDDVTTEESTSTSSDDDYGAVQITLIPQATSSRRRRRTKLQRHRMRQSQREFLAPLLDEDDLDDDISCLGTVEAEDRPQRVPTLMELCMQKGFSRSGPFPPGLRPALSQHHNKARLAALQMRWLGRNLALLEKQIKWNLVETTGPHGLKCMQLRRNVRSLWRSEWWPNDRKPHPQRVRWIVPVGCQAYDGANWKIAALAHYINLTLPHLSSDSDGSSQKEQQQHFMDRDVQQVKRCLRKRYPKLVKYCFDHAMAYVWWARGRCNRAQDAFIKTAKQYPTDKISETERSTLWARHRSMVLVEIGRLLVTFNLPDSAGQFYREAADMADKYLHPEEVAKLSLQSLALTASAYDQGVMDRQSAVQASSLWMVAAKQAVALKPVPPTSMQDFEWGERGEHLQEQPVHEAVLAAVESLLHCHAGHLTDSQGFRDSWHRNRVWLTGARAYLEKLQSQQTPFVGLYLSFVLAMLNEGIAAENAYHYSLLSTAWTGHPGEISRMLTEDDIRPHPWWLFRGWITARTAAMGKVITEPLRVLPLVWRRGLQQPSYRFDRSPIGVVCKQVADIQGLTPDLHVTPKGHLTGAMVQNLPPMTKVCFDAYNGQVHLGDSCCEDLHRWDNYGEADRIREQSHFDCNSSLPQPNVIYNDPLTSTTVSVMITSMSKYYELEANRHPITVDFKRYSQQTAENLKLIQRESQPAISVVYRRRGTKVTVNIVDAVLQEQKKQILEAFSSQLEKNPKCDAQAARMKEAEGFIDFCINRSCDCTLDLLQSFMETRINGSSSQPAPQHTPSTNRDFAKFVYGKKNLHRFKTVEMRLKSVLYVGKATVVLLLQMRRYDVLLFLDCSSAASFSRPILRKSQEKRTTYLYGAGKPSWVVPSKCHCWNAPNPTAGLLFTFTDSRDERDDSLTHFKMHVFDESGDVISFKTFEKRKEQDVSKARYFTSCEGPKIIGTNKIRTKVTVCDYETQEEKWSAEFARIEKVAVAQSTVYISTIEGVYALAINSLEPLVIVHLNSSDFVAPSNDNGLLLYLPIASAKSLKVLGTNEVIAKSDGTEQYRGTFLGMENHVLLVRRRKMEEGEETPNVLEVKDVMVPGKPVELCYLSETAGFVVSATIFSDETQAYYRENLYWFDMAGNIIATHPFIGRGRHEFLPVYLRGPKDDGKADNKDKDLYLYFADGLGALCCIKLDIHEYR</sequence>
<accession>A0A914ALJ2</accession>
<dbReference type="RefSeq" id="XP_038064617.1">
    <property type="nucleotide sequence ID" value="XM_038208689.1"/>
</dbReference>
<feature type="region of interest" description="Disordered" evidence="1">
    <location>
        <begin position="31"/>
        <end position="56"/>
    </location>
</feature>
<evidence type="ECO:0000313" key="3">
    <source>
        <dbReference type="Proteomes" id="UP000887568"/>
    </source>
</evidence>
<protein>
    <submittedName>
        <fullName evidence="2">Uncharacterized protein</fullName>
    </submittedName>
</protein>
<dbReference type="RefSeq" id="XP_038064625.1">
    <property type="nucleotide sequence ID" value="XM_038208697.1"/>
</dbReference>
<reference evidence="2" key="1">
    <citation type="submission" date="2022-11" db="UniProtKB">
        <authorList>
            <consortium name="EnsemblMetazoa"/>
        </authorList>
    </citation>
    <scope>IDENTIFICATION</scope>
</reference>
<keyword evidence="3" id="KW-1185">Reference proteome</keyword>
<dbReference type="EnsemblMetazoa" id="XM_038208689.1">
    <property type="protein sequence ID" value="XP_038064617.1"/>
    <property type="gene ID" value="LOC119735008"/>
</dbReference>
<dbReference type="GeneID" id="119735008"/>
<dbReference type="OMA" id="ARTISME"/>
<dbReference type="AlphaFoldDB" id="A0A914ALJ2"/>